<accession>A0A318J5E5</accession>
<gene>
    <name evidence="5" type="ORF">DFR42_105291</name>
</gene>
<comment type="caution">
    <text evidence="5">The sequence shown here is derived from an EMBL/GenBank/DDBJ whole genome shotgun (WGS) entry which is preliminary data.</text>
</comment>
<feature type="domain" description="Flavin reductase like" evidence="4">
    <location>
        <begin position="12"/>
        <end position="155"/>
    </location>
</feature>
<dbReference type="SUPFAM" id="SSF50475">
    <property type="entry name" value="FMN-binding split barrel"/>
    <property type="match status" value="1"/>
</dbReference>
<dbReference type="Pfam" id="PF01613">
    <property type="entry name" value="Flavin_Reduct"/>
    <property type="match status" value="1"/>
</dbReference>
<evidence type="ECO:0000256" key="3">
    <source>
        <dbReference type="ARBA" id="ARBA00038054"/>
    </source>
</evidence>
<dbReference type="RefSeq" id="WP_110256266.1">
    <property type="nucleotide sequence ID" value="NZ_QJKB01000005.1"/>
</dbReference>
<dbReference type="AlphaFoldDB" id="A0A318J5E5"/>
<organism evidence="5 6">
    <name type="scientific">Undibacterium pigrum</name>
    <dbReference type="NCBI Taxonomy" id="401470"/>
    <lineage>
        <taxon>Bacteria</taxon>
        <taxon>Pseudomonadati</taxon>
        <taxon>Pseudomonadota</taxon>
        <taxon>Betaproteobacteria</taxon>
        <taxon>Burkholderiales</taxon>
        <taxon>Oxalobacteraceae</taxon>
        <taxon>Undibacterium</taxon>
    </lineage>
</organism>
<dbReference type="Proteomes" id="UP000247792">
    <property type="component" value="Unassembled WGS sequence"/>
</dbReference>
<evidence type="ECO:0000313" key="6">
    <source>
        <dbReference type="Proteomes" id="UP000247792"/>
    </source>
</evidence>
<dbReference type="EMBL" id="QJKB01000005">
    <property type="protein sequence ID" value="PXX42633.1"/>
    <property type="molecule type" value="Genomic_DNA"/>
</dbReference>
<comment type="cofactor">
    <cofactor evidence="1">
        <name>FMN</name>
        <dbReference type="ChEBI" id="CHEBI:58210"/>
    </cofactor>
</comment>
<dbReference type="Gene3D" id="2.30.110.10">
    <property type="entry name" value="Electron Transport, Fmn-binding Protein, Chain A"/>
    <property type="match status" value="1"/>
</dbReference>
<evidence type="ECO:0000259" key="4">
    <source>
        <dbReference type="Pfam" id="PF01613"/>
    </source>
</evidence>
<dbReference type="InterPro" id="IPR052174">
    <property type="entry name" value="Flavoredoxin"/>
</dbReference>
<dbReference type="GO" id="GO:0010181">
    <property type="term" value="F:FMN binding"/>
    <property type="evidence" value="ECO:0007669"/>
    <property type="project" value="InterPro"/>
</dbReference>
<evidence type="ECO:0000256" key="2">
    <source>
        <dbReference type="ARBA" id="ARBA00022630"/>
    </source>
</evidence>
<comment type="similarity">
    <text evidence="3">Belongs to the flavoredoxin family.</text>
</comment>
<reference evidence="5 6" key="1">
    <citation type="submission" date="2018-05" db="EMBL/GenBank/DDBJ databases">
        <title>Genomic Encyclopedia of Type Strains, Phase IV (KMG-IV): sequencing the most valuable type-strain genomes for metagenomic binning, comparative biology and taxonomic classification.</title>
        <authorList>
            <person name="Goeker M."/>
        </authorList>
    </citation>
    <scope>NUCLEOTIDE SEQUENCE [LARGE SCALE GENOMIC DNA]</scope>
    <source>
        <strain evidence="5 6">DSM 19792</strain>
    </source>
</reference>
<dbReference type="PANTHER" id="PTHR43567">
    <property type="entry name" value="FLAVOREDOXIN-RELATED-RELATED"/>
    <property type="match status" value="1"/>
</dbReference>
<name>A0A318J5E5_9BURK</name>
<evidence type="ECO:0000256" key="1">
    <source>
        <dbReference type="ARBA" id="ARBA00001917"/>
    </source>
</evidence>
<dbReference type="GO" id="GO:0016646">
    <property type="term" value="F:oxidoreductase activity, acting on the CH-NH group of donors, NAD or NADP as acceptor"/>
    <property type="evidence" value="ECO:0007669"/>
    <property type="project" value="UniProtKB-ARBA"/>
</dbReference>
<evidence type="ECO:0000313" key="5">
    <source>
        <dbReference type="EMBL" id="PXX42633.1"/>
    </source>
</evidence>
<protein>
    <submittedName>
        <fullName evidence="5">Flavin reductase (DIM6/NTAB) family NADH-FMN oxidoreductase RutF</fullName>
    </submittedName>
</protein>
<keyword evidence="6" id="KW-1185">Reference proteome</keyword>
<dbReference type="InterPro" id="IPR002563">
    <property type="entry name" value="Flavin_Rdtase-like_dom"/>
</dbReference>
<dbReference type="InterPro" id="IPR012349">
    <property type="entry name" value="Split_barrel_FMN-bd"/>
</dbReference>
<proteinExistence type="inferred from homology"/>
<sequence length="231" mass="25246">MHISSESAILYFGTPVILVSTVNEDGSFNLAPISSIFWLGWRAVIGVGSSSQTARNLKRNGQCVLNLASVNEVAAVNKLALTTGSDAMSPWKAARGYRLERNKFELAGLTPQASETVTAARVQECLVQQECTVAAMHGIAEDEAMLKGGILTFELRIQRLHVDASLLLDGNPDRIDPDKWQPLIMSFQKFYGLDNQQLHASTLATIPEKAYRSPDVDKARQISKITALSET</sequence>
<keyword evidence="2" id="KW-0285">Flavoprotein</keyword>
<dbReference type="OrthoDB" id="5946411at2"/>
<dbReference type="PANTHER" id="PTHR43567:SF1">
    <property type="entry name" value="FLAVOREDOXIN"/>
    <property type="match status" value="1"/>
</dbReference>